<dbReference type="OrthoDB" id="8525350at2"/>
<proteinExistence type="predicted"/>
<keyword evidence="2" id="KW-1185">Reference proteome</keyword>
<evidence type="ECO:0000313" key="2">
    <source>
        <dbReference type="Proteomes" id="UP000316798"/>
    </source>
</evidence>
<sequence>MALHETTQFGRLSNAASLLIGSAVFLLGALGATGALAQSEASSCGSLDNAYGPYDYRTDEDKIAIVLKYHFTPAVEALVRGSTSKQPGGDIDYTLRAAPNNPRALMAMMRLGEKEKTPQPSGSSYPVECWFDRAVRFRPDDVIVRMIYSTYLNKQGRRADAIKELGVATTYAKDNAFTHYNIGLHYFDLKDYDHALVEAHKAMTLGFPQTALRDKLQSVGKWTEPAR</sequence>
<dbReference type="SUPFAM" id="SSF48452">
    <property type="entry name" value="TPR-like"/>
    <property type="match status" value="1"/>
</dbReference>
<gene>
    <name evidence="1" type="ORF">EUB48_04225</name>
</gene>
<name>A0A515D849_9BURK</name>
<dbReference type="AlphaFoldDB" id="A0A515D849"/>
<dbReference type="RefSeq" id="WP_142817759.1">
    <property type="nucleotide sequence ID" value="NZ_CP035503.1"/>
</dbReference>
<dbReference type="InterPro" id="IPR011990">
    <property type="entry name" value="TPR-like_helical_dom_sf"/>
</dbReference>
<reference evidence="1 2" key="1">
    <citation type="submission" date="2019-01" db="EMBL/GenBank/DDBJ databases">
        <title>Genomic insights into a novel species Rhodoferax sp.</title>
        <authorList>
            <person name="Jin L."/>
        </authorList>
    </citation>
    <scope>NUCLEOTIDE SEQUENCE [LARGE SCALE GENOMIC DNA]</scope>
    <source>
        <strain evidence="1 2">CHu59-6-5</strain>
    </source>
</reference>
<dbReference type="KEGG" id="rhf:EUB48_04225"/>
<dbReference type="Gene3D" id="1.25.40.10">
    <property type="entry name" value="Tetratricopeptide repeat domain"/>
    <property type="match status" value="1"/>
</dbReference>
<accession>A0A515D849</accession>
<evidence type="ECO:0000313" key="1">
    <source>
        <dbReference type="EMBL" id="QDL36592.1"/>
    </source>
</evidence>
<protein>
    <submittedName>
        <fullName evidence="1">Uncharacterized protein</fullName>
    </submittedName>
</protein>
<organism evidence="1 2">
    <name type="scientific">Rhodoferax sediminis</name>
    <dbReference type="NCBI Taxonomy" id="2509614"/>
    <lineage>
        <taxon>Bacteria</taxon>
        <taxon>Pseudomonadati</taxon>
        <taxon>Pseudomonadota</taxon>
        <taxon>Betaproteobacteria</taxon>
        <taxon>Burkholderiales</taxon>
        <taxon>Comamonadaceae</taxon>
        <taxon>Rhodoferax</taxon>
    </lineage>
</organism>
<dbReference type="Proteomes" id="UP000316798">
    <property type="component" value="Chromosome"/>
</dbReference>
<dbReference type="EMBL" id="CP035503">
    <property type="protein sequence ID" value="QDL36592.1"/>
    <property type="molecule type" value="Genomic_DNA"/>
</dbReference>